<reference evidence="2 3" key="1">
    <citation type="submission" date="2011-11" db="EMBL/GenBank/DDBJ databases">
        <title>Improved High-Quality Draft sequence of Beggiatoa alba B18lD.</title>
        <authorList>
            <consortium name="US DOE Joint Genome Institute"/>
            <person name="Lucas S."/>
            <person name="Han J."/>
            <person name="Lapidus A."/>
            <person name="Cheng J.-F."/>
            <person name="Goodwin L."/>
            <person name="Pitluck S."/>
            <person name="Peters L."/>
            <person name="Mikhailova N."/>
            <person name="Held B."/>
            <person name="Detter J.C."/>
            <person name="Han C."/>
            <person name="Tapia R."/>
            <person name="Land M."/>
            <person name="Hauser L."/>
            <person name="Kyrpides N."/>
            <person name="Ivanova N."/>
            <person name="Pagani I."/>
            <person name="Samuel K."/>
            <person name="Teske A."/>
            <person name="Mueller J."/>
            <person name="Woyke T."/>
        </authorList>
    </citation>
    <scope>NUCLEOTIDE SEQUENCE [LARGE SCALE GENOMIC DNA]</scope>
    <source>
        <strain evidence="2 3">B18LD</strain>
    </source>
</reference>
<proteinExistence type="predicted"/>
<feature type="transmembrane region" description="Helical" evidence="1">
    <location>
        <begin position="273"/>
        <end position="294"/>
    </location>
</feature>
<evidence type="ECO:0000256" key="1">
    <source>
        <dbReference type="SAM" id="Phobius"/>
    </source>
</evidence>
<dbReference type="HOGENOM" id="CLU_069787_1_0_6"/>
<keyword evidence="1" id="KW-0472">Membrane</keyword>
<accession>I3CJ41</accession>
<feature type="transmembrane region" description="Helical" evidence="1">
    <location>
        <begin position="234"/>
        <end position="253"/>
    </location>
</feature>
<keyword evidence="1" id="KW-0812">Transmembrane</keyword>
<dbReference type="AlphaFoldDB" id="I3CJ41"/>
<dbReference type="InterPro" id="IPR002798">
    <property type="entry name" value="SpoIIM-like"/>
</dbReference>
<feature type="transmembrane region" description="Helical" evidence="1">
    <location>
        <begin position="189"/>
        <end position="214"/>
    </location>
</feature>
<dbReference type="RefSeq" id="WP_002690971.1">
    <property type="nucleotide sequence ID" value="NZ_JH600070.1"/>
</dbReference>
<dbReference type="OrthoDB" id="9792847at2"/>
<feature type="transmembrane region" description="Helical" evidence="1">
    <location>
        <begin position="300"/>
        <end position="319"/>
    </location>
</feature>
<keyword evidence="1" id="KW-1133">Transmembrane helix</keyword>
<organism evidence="2 3">
    <name type="scientific">Beggiatoa alba B18LD</name>
    <dbReference type="NCBI Taxonomy" id="395493"/>
    <lineage>
        <taxon>Bacteria</taxon>
        <taxon>Pseudomonadati</taxon>
        <taxon>Pseudomonadota</taxon>
        <taxon>Gammaproteobacteria</taxon>
        <taxon>Thiotrichales</taxon>
        <taxon>Thiotrichaceae</taxon>
        <taxon>Beggiatoa</taxon>
    </lineage>
</organism>
<dbReference type="eggNOG" id="COG1300">
    <property type="taxonomic scope" value="Bacteria"/>
</dbReference>
<keyword evidence="3" id="KW-1185">Reference proteome</keyword>
<gene>
    <name evidence="2" type="ORF">BegalDRAFT_2799</name>
</gene>
<dbReference type="EMBL" id="JH600070">
    <property type="protein sequence ID" value="EIJ43634.1"/>
    <property type="molecule type" value="Genomic_DNA"/>
</dbReference>
<name>I3CJ41_9GAMM</name>
<evidence type="ECO:0000313" key="3">
    <source>
        <dbReference type="Proteomes" id="UP000005744"/>
    </source>
</evidence>
<dbReference type="PANTHER" id="PTHR35337:SF1">
    <property type="entry name" value="SLR1478 PROTEIN"/>
    <property type="match status" value="1"/>
</dbReference>
<feature type="transmembrane region" description="Helical" evidence="1">
    <location>
        <begin position="108"/>
        <end position="130"/>
    </location>
</feature>
<dbReference type="STRING" id="395493.BegalDRAFT_2799"/>
<sequence>MKQHQFEQRHAVLWHQFEANLNRQEKLLHRLGKSERFHVDFPKNYRTICHHLALAKDRHYTPYLIERLNQLVLRGHQQLYSSHGHFLTDLLLFIGQDFPRLVRQEYRLMGVGVLLLFVSMICVALLTIQYPDFVFYILDNQMVVRVEWMYDPQSDKWGEERVASSNFAAFMFYIWNNVSISFRTFASGIFLGIGSIFALVFNGVFFGAITGHLINIGYSVPFFSFVSGHSALELTAIALSGGAGLKLGMAFLAPERYSRVQALKRAAGVSVRIMYGVAGMLVLAAFIEGFWSSLVLIDPFFKYCMGVLFWGVVILYFTLAGRNYGG</sequence>
<evidence type="ECO:0000313" key="2">
    <source>
        <dbReference type="EMBL" id="EIJ43634.1"/>
    </source>
</evidence>
<dbReference type="PANTHER" id="PTHR35337">
    <property type="entry name" value="SLR1478 PROTEIN"/>
    <property type="match status" value="1"/>
</dbReference>
<protein>
    <submittedName>
        <fullName evidence="2">Uncharacterized membrane protein</fullName>
    </submittedName>
</protein>
<feature type="transmembrane region" description="Helical" evidence="1">
    <location>
        <begin position="162"/>
        <end position="182"/>
    </location>
</feature>
<dbReference type="Pfam" id="PF01944">
    <property type="entry name" value="SpoIIM"/>
    <property type="match status" value="1"/>
</dbReference>
<dbReference type="Proteomes" id="UP000005744">
    <property type="component" value="Unassembled WGS sequence"/>
</dbReference>